<dbReference type="PANTHER" id="PTHR46825">
    <property type="entry name" value="D-ALANYL-D-ALANINE-CARBOXYPEPTIDASE/ENDOPEPTIDASE AMPH"/>
    <property type="match status" value="1"/>
</dbReference>
<dbReference type="SUPFAM" id="SSF56601">
    <property type="entry name" value="beta-lactamase/transpeptidase-like"/>
    <property type="match status" value="1"/>
</dbReference>
<gene>
    <name evidence="2" type="ORF">GKIL_2917</name>
</gene>
<dbReference type="AlphaFoldDB" id="U5QJU4"/>
<dbReference type="Pfam" id="PF00144">
    <property type="entry name" value="Beta-lactamase"/>
    <property type="match status" value="1"/>
</dbReference>
<dbReference type="PATRIC" id="fig|1183438.3.peg.2876"/>
<dbReference type="Gene3D" id="3.40.710.10">
    <property type="entry name" value="DD-peptidase/beta-lactamase superfamily"/>
    <property type="match status" value="1"/>
</dbReference>
<dbReference type="KEGG" id="glj:GKIL_2917"/>
<evidence type="ECO:0000259" key="1">
    <source>
        <dbReference type="Pfam" id="PF00144"/>
    </source>
</evidence>
<proteinExistence type="predicted"/>
<evidence type="ECO:0000313" key="3">
    <source>
        <dbReference type="Proteomes" id="UP000017396"/>
    </source>
</evidence>
<dbReference type="Proteomes" id="UP000017396">
    <property type="component" value="Chromosome"/>
</dbReference>
<feature type="domain" description="Beta-lactamase-related" evidence="1">
    <location>
        <begin position="47"/>
        <end position="363"/>
    </location>
</feature>
<sequence>MDFVFEKTDRNLTSGVQNGGMKSPLWIWLLWLLLLVVGASPARSDQIDTYIREQMQRQRIPGLSLAVIRDGRIVRAGGYGLANVELGVPATAETVYQSGSVGKQFTATVVMLLVEEGKLSLDGPISRYLDGTPPAWKEITIRHLLTHTSGIPDYESKGDLSLDYRRDYTDDELVALAEKTPLAFAPGEKWSYSNTGYVLLGIIVNKVSGRFYGDILQNRVFGPLGMKSSRIISDRDIVLHRAAGYQLVDGLLKNQGYVSPSLNRTADGSLYLTVGDLAKWDRALYTDKVLTRASLEQIWTPVQLNSGQTAPYGFGWRLASVGSHRLIEHSGQWQGFTSQISRYVDDRLTVVVLTNLANAKPEVIAHTIAGFLLPQLGRAASGGE</sequence>
<name>U5QJU4_GLOK1</name>
<accession>U5QJU4</accession>
<dbReference type="InterPro" id="IPR012338">
    <property type="entry name" value="Beta-lactam/transpept-like"/>
</dbReference>
<dbReference type="STRING" id="1183438.GKIL_2917"/>
<dbReference type="PANTHER" id="PTHR46825:SF9">
    <property type="entry name" value="BETA-LACTAMASE-RELATED DOMAIN-CONTAINING PROTEIN"/>
    <property type="match status" value="1"/>
</dbReference>
<dbReference type="HOGENOM" id="CLU_020027_0_2_3"/>
<dbReference type="InterPro" id="IPR001466">
    <property type="entry name" value="Beta-lactam-related"/>
</dbReference>
<keyword evidence="3" id="KW-1185">Reference proteome</keyword>
<protein>
    <submittedName>
        <fullName evidence="2">Beta-lactamase</fullName>
    </submittedName>
</protein>
<dbReference type="eggNOG" id="COG1680">
    <property type="taxonomic scope" value="Bacteria"/>
</dbReference>
<dbReference type="EMBL" id="CP003587">
    <property type="protein sequence ID" value="AGY59163.1"/>
    <property type="molecule type" value="Genomic_DNA"/>
</dbReference>
<dbReference type="InterPro" id="IPR050491">
    <property type="entry name" value="AmpC-like"/>
</dbReference>
<reference evidence="2 3" key="1">
    <citation type="journal article" date="2013" name="PLoS ONE">
        <title>Cultivation and Complete Genome Sequencing of Gloeobacter kilaueensis sp. nov., from a Lava Cave in Kilauea Caldera, Hawai'i.</title>
        <authorList>
            <person name="Saw J.H."/>
            <person name="Schatz M."/>
            <person name="Brown M.V."/>
            <person name="Kunkel D.D."/>
            <person name="Foster J.S."/>
            <person name="Shick H."/>
            <person name="Christensen S."/>
            <person name="Hou S."/>
            <person name="Wan X."/>
            <person name="Donachie S.P."/>
        </authorList>
    </citation>
    <scope>NUCLEOTIDE SEQUENCE [LARGE SCALE GENOMIC DNA]</scope>
    <source>
        <strain evidence="3">JS</strain>
    </source>
</reference>
<evidence type="ECO:0000313" key="2">
    <source>
        <dbReference type="EMBL" id="AGY59163.1"/>
    </source>
</evidence>
<organism evidence="2 3">
    <name type="scientific">Gloeobacter kilaueensis (strain ATCC BAA-2537 / CCAP 1431/1 / ULC 316 / JS1)</name>
    <dbReference type="NCBI Taxonomy" id="1183438"/>
    <lineage>
        <taxon>Bacteria</taxon>
        <taxon>Bacillati</taxon>
        <taxon>Cyanobacteriota</taxon>
        <taxon>Cyanophyceae</taxon>
        <taxon>Gloeobacterales</taxon>
        <taxon>Gloeobacteraceae</taxon>
        <taxon>Gloeobacter</taxon>
    </lineage>
</organism>